<feature type="transmembrane region" description="Helical" evidence="1">
    <location>
        <begin position="94"/>
        <end position="113"/>
    </location>
</feature>
<comment type="caution">
    <text evidence="2">The sequence shown here is derived from an EMBL/GenBank/DDBJ whole genome shotgun (WGS) entry which is preliminary data.</text>
</comment>
<evidence type="ECO:0000313" key="3">
    <source>
        <dbReference type="Proteomes" id="UP000261811"/>
    </source>
</evidence>
<protein>
    <recommendedName>
        <fullName evidence="4">Yip1 domain-containing protein</fullName>
    </recommendedName>
</protein>
<evidence type="ECO:0000313" key="2">
    <source>
        <dbReference type="EMBL" id="RFU38428.1"/>
    </source>
</evidence>
<gene>
    <name evidence="2" type="ORF">DZF91_27780</name>
</gene>
<keyword evidence="3" id="KW-1185">Reference proteome</keyword>
<dbReference type="RefSeq" id="WP_117360092.1">
    <property type="nucleotide sequence ID" value="NZ_QURH01000805.1"/>
</dbReference>
<keyword evidence="1" id="KW-0812">Transmembrane</keyword>
<accession>A0A372JGF3</accession>
<organism evidence="2 3">
    <name type="scientific">Actinomadura logoneensis</name>
    <dbReference type="NCBI Taxonomy" id="2293572"/>
    <lineage>
        <taxon>Bacteria</taxon>
        <taxon>Bacillati</taxon>
        <taxon>Actinomycetota</taxon>
        <taxon>Actinomycetes</taxon>
        <taxon>Streptosporangiales</taxon>
        <taxon>Thermomonosporaceae</taxon>
        <taxon>Actinomadura</taxon>
    </lineage>
</organism>
<evidence type="ECO:0000256" key="1">
    <source>
        <dbReference type="SAM" id="Phobius"/>
    </source>
</evidence>
<dbReference type="EMBL" id="QURH01000805">
    <property type="protein sequence ID" value="RFU38428.1"/>
    <property type="molecule type" value="Genomic_DNA"/>
</dbReference>
<reference evidence="2 3" key="1">
    <citation type="submission" date="2018-08" db="EMBL/GenBank/DDBJ databases">
        <title>Actinomadura jelena sp. nov., a novel Actinomycete isolated from soil in Chad.</title>
        <authorList>
            <person name="Shi L."/>
        </authorList>
    </citation>
    <scope>NUCLEOTIDE SEQUENCE [LARGE SCALE GENOMIC DNA]</scope>
    <source>
        <strain evidence="2 3">NEAU-G17</strain>
    </source>
</reference>
<evidence type="ECO:0008006" key="4">
    <source>
        <dbReference type="Google" id="ProtNLM"/>
    </source>
</evidence>
<proteinExistence type="predicted"/>
<dbReference type="AlphaFoldDB" id="A0A372JGF3"/>
<keyword evidence="1" id="KW-1133">Transmembrane helix</keyword>
<dbReference type="Proteomes" id="UP000261811">
    <property type="component" value="Unassembled WGS sequence"/>
</dbReference>
<feature type="transmembrane region" description="Helical" evidence="1">
    <location>
        <begin position="51"/>
        <end position="74"/>
    </location>
</feature>
<keyword evidence="1" id="KW-0472">Membrane</keyword>
<sequence length="117" mass="12072">MAAGTVGGAPWPLLTVWIVAAVGWGAVLGLLRRDGADGTAVFLHAITPATLVLGFAFTGFGSLYSTVFMAVQWWTLVAATRGRPDRILAGGPSALATAVVWLVLTFAAAYAVTRAVL</sequence>
<dbReference type="OrthoDB" id="3482359at2"/>
<feature type="transmembrane region" description="Helical" evidence="1">
    <location>
        <begin position="12"/>
        <end position="31"/>
    </location>
</feature>
<name>A0A372JGF3_9ACTN</name>